<dbReference type="Gene3D" id="3.40.50.2000">
    <property type="entry name" value="Glycogen Phosphorylase B"/>
    <property type="match status" value="1"/>
</dbReference>
<dbReference type="EMBL" id="JAFBRM010000002">
    <property type="protein sequence ID" value="MBM1713815.1"/>
    <property type="molecule type" value="Genomic_DNA"/>
</dbReference>
<evidence type="ECO:0000313" key="1">
    <source>
        <dbReference type="EMBL" id="MBM1713815.1"/>
    </source>
</evidence>
<dbReference type="RefSeq" id="WP_203242100.1">
    <property type="nucleotide sequence ID" value="NZ_JAFBRH010000002.1"/>
</dbReference>
<name>A0AAE2VXZ2_9RHOB</name>
<protein>
    <submittedName>
        <fullName evidence="1">Glycosyltransferase</fullName>
    </submittedName>
</protein>
<evidence type="ECO:0000313" key="2">
    <source>
        <dbReference type="Proteomes" id="UP000732193"/>
    </source>
</evidence>
<dbReference type="Proteomes" id="UP000732193">
    <property type="component" value="Unassembled WGS sequence"/>
</dbReference>
<dbReference type="SUPFAM" id="SSF53756">
    <property type="entry name" value="UDP-Glycosyltransferase/glycogen phosphorylase"/>
    <property type="match status" value="1"/>
</dbReference>
<accession>A0AAE2VXZ2</accession>
<dbReference type="AlphaFoldDB" id="A0AAE2VXZ2"/>
<dbReference type="PANTHER" id="PTHR12526">
    <property type="entry name" value="GLYCOSYLTRANSFERASE"/>
    <property type="match status" value="1"/>
</dbReference>
<comment type="caution">
    <text evidence="1">The sequence shown here is derived from an EMBL/GenBank/DDBJ whole genome shotgun (WGS) entry which is preliminary data.</text>
</comment>
<organism evidence="1 2">
    <name type="scientific">Sulfitobacter geojensis</name>
    <dbReference type="NCBI Taxonomy" id="1342299"/>
    <lineage>
        <taxon>Bacteria</taxon>
        <taxon>Pseudomonadati</taxon>
        <taxon>Pseudomonadota</taxon>
        <taxon>Alphaproteobacteria</taxon>
        <taxon>Rhodobacterales</taxon>
        <taxon>Roseobacteraceae</taxon>
        <taxon>Sulfitobacter</taxon>
    </lineage>
</organism>
<keyword evidence="2" id="KW-1185">Reference proteome</keyword>
<reference evidence="1 2" key="1">
    <citation type="submission" date="2021-01" db="EMBL/GenBank/DDBJ databases">
        <title>Diatom-associated Roseobacters Show Island Model of Population Structure.</title>
        <authorList>
            <person name="Qu L."/>
            <person name="Feng X."/>
            <person name="Chen Y."/>
            <person name="Li L."/>
            <person name="Wang X."/>
            <person name="Hu Z."/>
            <person name="Wang H."/>
            <person name="Luo H."/>
        </authorList>
    </citation>
    <scope>NUCLEOTIDE SEQUENCE [LARGE SCALE GENOMIC DNA]</scope>
    <source>
        <strain evidence="1 2">TR60-84</strain>
    </source>
</reference>
<gene>
    <name evidence="1" type="ORF">JQV55_09600</name>
</gene>
<proteinExistence type="predicted"/>
<sequence length="437" mass="48643">MPKLPMLTLLKRFLSVVKQEGAGQAVQRAFEYVSRRVRGSGIGSVSLAAGSGAKASDQYLHGVWQALAQQEAFHVLQSPALERGRRQIAMIADLNLPQCRKYRVEQLAGFWRSRGVEFEYSHYQDIPRAARIMQHATHLMEYRLQTGTAADMIRYEARRLRLPILYDLDDPLFSVSAYETYRNMEALDPAMKSHFVSEAPKYLSMMNGADVLSVSTPGMAKHAALYTGRPVHVRRNFADAQTLQAGAAAMAERGDKDGLFRVAFASGSQGHEIDLGEIIKPLSEFIQADRNRRLMLIGHFDMTHLPDGLEAQVETVKFLGYDRYLASLTRANCTVMPLCDDAFNRCKSAVRVLDAASVGVPAIVADVGDLPTVVKDGETGFVAREQHDWMDALRAMAASPKIAERMGQKARSNLENHWQASDKPHIIAPELLEWVEA</sequence>
<dbReference type="Pfam" id="PF13692">
    <property type="entry name" value="Glyco_trans_1_4"/>
    <property type="match status" value="1"/>
</dbReference>